<dbReference type="Gene3D" id="2.10.260.10">
    <property type="match status" value="1"/>
</dbReference>
<keyword evidence="2" id="KW-1185">Reference proteome</keyword>
<name>A0A239UIS5_9STAP</name>
<proteinExistence type="predicted"/>
<dbReference type="RefSeq" id="WP_095107084.1">
    <property type="nucleotide sequence ID" value="NZ_BKAR01000022.1"/>
</dbReference>
<evidence type="ECO:0000313" key="2">
    <source>
        <dbReference type="Proteomes" id="UP000321736"/>
    </source>
</evidence>
<dbReference type="AlphaFoldDB" id="A0A239UIS5"/>
<organism evidence="1 2">
    <name type="scientific">Staphylococcus piscifermentans</name>
    <dbReference type="NCBI Taxonomy" id="70258"/>
    <lineage>
        <taxon>Bacteria</taxon>
        <taxon>Bacillati</taxon>
        <taxon>Bacillota</taxon>
        <taxon>Bacilli</taxon>
        <taxon>Bacillales</taxon>
        <taxon>Staphylococcaceae</taxon>
        <taxon>Staphylococcus</taxon>
    </lineage>
</organism>
<reference evidence="1 2" key="1">
    <citation type="submission" date="2019-07" db="EMBL/GenBank/DDBJ databases">
        <title>Whole genome shotgun sequence of Staphylococcus piscifermentans NBRC 109625.</title>
        <authorList>
            <person name="Hosoyama A."/>
            <person name="Uohara A."/>
            <person name="Ohji S."/>
            <person name="Ichikawa N."/>
        </authorList>
    </citation>
    <scope>NUCLEOTIDE SEQUENCE [LARGE SCALE GENOMIC DNA]</scope>
    <source>
        <strain evidence="1 2">NBRC 109625</strain>
    </source>
</reference>
<dbReference type="OrthoDB" id="2394761at2"/>
<sequence>MPRSLHNINLTYKRTLGVEDFKVLSLSNQTMKLSGLKIRDKVEIQKSNDEILIKKKENNMEDRIEKFYQNGGKYTELEIDFGRTIGREMEI</sequence>
<evidence type="ECO:0000313" key="1">
    <source>
        <dbReference type="EMBL" id="GEP85174.1"/>
    </source>
</evidence>
<gene>
    <name evidence="1" type="ORF">SPI02_17590</name>
</gene>
<dbReference type="EMBL" id="BKAR01000022">
    <property type="protein sequence ID" value="GEP85174.1"/>
    <property type="molecule type" value="Genomic_DNA"/>
</dbReference>
<comment type="caution">
    <text evidence="1">The sequence shown here is derived from an EMBL/GenBank/DDBJ whole genome shotgun (WGS) entry which is preliminary data.</text>
</comment>
<dbReference type="Proteomes" id="UP000321736">
    <property type="component" value="Unassembled WGS sequence"/>
</dbReference>
<protein>
    <submittedName>
        <fullName evidence="1">Uncharacterized protein</fullName>
    </submittedName>
</protein>
<accession>A0A239UIS5</accession>